<dbReference type="Gene3D" id="1.10.357.10">
    <property type="entry name" value="Tetracycline Repressor, domain 2"/>
    <property type="match status" value="1"/>
</dbReference>
<dbReference type="Pfam" id="PF00440">
    <property type="entry name" value="TetR_N"/>
    <property type="match status" value="1"/>
</dbReference>
<dbReference type="InterPro" id="IPR001647">
    <property type="entry name" value="HTH_TetR"/>
</dbReference>
<feature type="DNA-binding region" description="H-T-H motif" evidence="4">
    <location>
        <begin position="28"/>
        <end position="47"/>
    </location>
</feature>
<keyword evidence="1" id="KW-0805">Transcription regulation</keyword>
<dbReference type="KEGG" id="mlut:JET14_14905"/>
<evidence type="ECO:0000256" key="3">
    <source>
        <dbReference type="ARBA" id="ARBA00023163"/>
    </source>
</evidence>
<dbReference type="AlphaFoldDB" id="A0A7T7HI26"/>
<keyword evidence="3" id="KW-0804">Transcription</keyword>
<dbReference type="RefSeq" id="WP_200334531.1">
    <property type="nucleotide sequence ID" value="NZ_CP066786.1"/>
</dbReference>
<dbReference type="SUPFAM" id="SSF46689">
    <property type="entry name" value="Homeodomain-like"/>
    <property type="match status" value="1"/>
</dbReference>
<evidence type="ECO:0000256" key="4">
    <source>
        <dbReference type="PROSITE-ProRule" id="PRU00335"/>
    </source>
</evidence>
<dbReference type="InterPro" id="IPR009057">
    <property type="entry name" value="Homeodomain-like_sf"/>
</dbReference>
<dbReference type="Proteomes" id="UP000596083">
    <property type="component" value="Chromosome"/>
</dbReference>
<keyword evidence="2 4" id="KW-0238">DNA-binding</keyword>
<evidence type="ECO:0000256" key="2">
    <source>
        <dbReference type="ARBA" id="ARBA00023125"/>
    </source>
</evidence>
<proteinExistence type="predicted"/>
<dbReference type="InterPro" id="IPR036271">
    <property type="entry name" value="Tet_transcr_reg_TetR-rel_C_sf"/>
</dbReference>
<reference evidence="6 7" key="1">
    <citation type="submission" date="2020-12" db="EMBL/GenBank/DDBJ databases">
        <authorList>
            <person name="Zheng R.K."/>
            <person name="Sun C.M."/>
        </authorList>
    </citation>
    <scope>NUCLEOTIDE SEQUENCE [LARGE SCALE GENOMIC DNA]</scope>
    <source>
        <strain evidence="6 7">ZRK001</strain>
    </source>
</reference>
<protein>
    <submittedName>
        <fullName evidence="6">TetR/AcrR family transcriptional regulator</fullName>
    </submittedName>
</protein>
<evidence type="ECO:0000313" key="6">
    <source>
        <dbReference type="EMBL" id="QQM29588.1"/>
    </source>
</evidence>
<evidence type="ECO:0000259" key="5">
    <source>
        <dbReference type="PROSITE" id="PS50977"/>
    </source>
</evidence>
<gene>
    <name evidence="6" type="ORF">JET14_14905</name>
</gene>
<dbReference type="PANTHER" id="PTHR30055">
    <property type="entry name" value="HTH-TYPE TRANSCRIPTIONAL REGULATOR RUTR"/>
    <property type="match status" value="1"/>
</dbReference>
<accession>A0A7T7HI26</accession>
<organism evidence="6 7">
    <name type="scientific">Martelella lutilitoris</name>
    <dbReference type="NCBI Taxonomy" id="2583532"/>
    <lineage>
        <taxon>Bacteria</taxon>
        <taxon>Pseudomonadati</taxon>
        <taxon>Pseudomonadota</taxon>
        <taxon>Alphaproteobacteria</taxon>
        <taxon>Hyphomicrobiales</taxon>
        <taxon>Aurantimonadaceae</taxon>
        <taxon>Martelella</taxon>
    </lineage>
</organism>
<evidence type="ECO:0000313" key="7">
    <source>
        <dbReference type="Proteomes" id="UP000596083"/>
    </source>
</evidence>
<evidence type="ECO:0000256" key="1">
    <source>
        <dbReference type="ARBA" id="ARBA00023015"/>
    </source>
</evidence>
<name>A0A7T7HI26_9HYPH</name>
<dbReference type="EMBL" id="CP066786">
    <property type="protein sequence ID" value="QQM29588.1"/>
    <property type="molecule type" value="Genomic_DNA"/>
</dbReference>
<dbReference type="GO" id="GO:0003700">
    <property type="term" value="F:DNA-binding transcription factor activity"/>
    <property type="evidence" value="ECO:0007669"/>
    <property type="project" value="TreeGrafter"/>
</dbReference>
<dbReference type="InterPro" id="IPR050109">
    <property type="entry name" value="HTH-type_TetR-like_transc_reg"/>
</dbReference>
<feature type="domain" description="HTH tetR-type" evidence="5">
    <location>
        <begin position="6"/>
        <end position="65"/>
    </location>
</feature>
<dbReference type="GO" id="GO:0000976">
    <property type="term" value="F:transcription cis-regulatory region binding"/>
    <property type="evidence" value="ECO:0007669"/>
    <property type="project" value="TreeGrafter"/>
</dbReference>
<dbReference type="PANTHER" id="PTHR30055:SF234">
    <property type="entry name" value="HTH-TYPE TRANSCRIPTIONAL REGULATOR BETI"/>
    <property type="match status" value="1"/>
</dbReference>
<sequence>MSSQQTDTRSRILETTWKLLESGDTAVRMSDIAKAVGISRQALYLHFPNRAELLVATTRHIDSVKNVDQRLAPSRSARSGVERLHAFIEAWTGYIPEIHGISVALRSMRDSDREAAEAWDGRMRAVRHGCAAAIRAIAEDGRLAPELTEETATDLLWTLLSVENWECLVRACGWPQSHYADMTKKLAERALLAEAEPDHLPPAGVRRG</sequence>
<dbReference type="SUPFAM" id="SSF48498">
    <property type="entry name" value="Tetracyclin repressor-like, C-terminal domain"/>
    <property type="match status" value="1"/>
</dbReference>
<dbReference type="PROSITE" id="PS50977">
    <property type="entry name" value="HTH_TETR_2"/>
    <property type="match status" value="1"/>
</dbReference>